<dbReference type="Proteomes" id="UP001432202">
    <property type="component" value="Chromosome"/>
</dbReference>
<proteinExistence type="predicted"/>
<dbReference type="Pfam" id="PF00571">
    <property type="entry name" value="CBS"/>
    <property type="match status" value="3"/>
</dbReference>
<sequence length="240" mass="27316">MSLRINGSDIISLDPNAYVVDALYFMRRNNVRRLVVSNVNGIIGVFTIENAIKQIMENKLEVKLGELKLRKPVFVENNNIKDIVRAMVNENSDFVIYNKRIIITEKDVVRNFDWNSIKENVKNISKEAIVVFPYTKISTCIEAMLKNSIRHLPVVSDIPLGIISARDIAYSYDTITINTNAEKIMNVNLVSVGEESELVDIVRLMNERSVGSVLIKTGLKNKVKIITNRDLIKLIFNYIS</sequence>
<accession>A0AAX4KZA2</accession>
<dbReference type="RefSeq" id="WP_338600348.1">
    <property type="nucleotide sequence ID" value="NZ_CP146016.1"/>
</dbReference>
<dbReference type="PANTHER" id="PTHR43080:SF2">
    <property type="entry name" value="CBS DOMAIN-CONTAINING PROTEIN"/>
    <property type="match status" value="1"/>
</dbReference>
<evidence type="ECO:0000313" key="5">
    <source>
        <dbReference type="Proteomes" id="UP001432202"/>
    </source>
</evidence>
<reference evidence="4 5" key="1">
    <citation type="submission" date="2024-02" db="EMBL/GenBank/DDBJ databases">
        <title>STSV induces naive adaptation in Sulfolobus.</title>
        <authorList>
            <person name="Xiang X."/>
            <person name="Song M."/>
        </authorList>
    </citation>
    <scope>NUCLEOTIDE SEQUENCE [LARGE SCALE GENOMIC DNA]</scope>
    <source>
        <strain evidence="4 5">RT2</strain>
    </source>
</reference>
<dbReference type="Gene3D" id="3.10.580.10">
    <property type="entry name" value="CBS-domain"/>
    <property type="match status" value="2"/>
</dbReference>
<evidence type="ECO:0000256" key="1">
    <source>
        <dbReference type="ARBA" id="ARBA00023122"/>
    </source>
</evidence>
<dbReference type="InterPro" id="IPR000644">
    <property type="entry name" value="CBS_dom"/>
</dbReference>
<evidence type="ECO:0000256" key="2">
    <source>
        <dbReference type="PROSITE-ProRule" id="PRU00703"/>
    </source>
</evidence>
<feature type="domain" description="CBS" evidence="3">
    <location>
        <begin position="1"/>
        <end position="62"/>
    </location>
</feature>
<gene>
    <name evidence="4" type="ORF">V6M85_11815</name>
</gene>
<dbReference type="AlphaFoldDB" id="A0AAX4KZA2"/>
<protein>
    <submittedName>
        <fullName evidence="4">CBS domain-containing protein</fullName>
    </submittedName>
</protein>
<dbReference type="InterPro" id="IPR051257">
    <property type="entry name" value="Diverse_CBS-Domain"/>
</dbReference>
<keyword evidence="1 2" id="KW-0129">CBS domain</keyword>
<dbReference type="SMART" id="SM00116">
    <property type="entry name" value="CBS"/>
    <property type="match status" value="3"/>
</dbReference>
<dbReference type="GeneID" id="89337466"/>
<dbReference type="PANTHER" id="PTHR43080">
    <property type="entry name" value="CBS DOMAIN-CONTAINING PROTEIN CBSX3, MITOCHONDRIAL"/>
    <property type="match status" value="1"/>
</dbReference>
<dbReference type="InterPro" id="IPR046342">
    <property type="entry name" value="CBS_dom_sf"/>
</dbReference>
<keyword evidence="5" id="KW-1185">Reference proteome</keyword>
<organism evidence="4 5">
    <name type="scientific">Sulfolobus tengchongensis</name>
    <dbReference type="NCBI Taxonomy" id="207809"/>
    <lineage>
        <taxon>Archaea</taxon>
        <taxon>Thermoproteota</taxon>
        <taxon>Thermoprotei</taxon>
        <taxon>Sulfolobales</taxon>
        <taxon>Sulfolobaceae</taxon>
        <taxon>Sulfolobus</taxon>
    </lineage>
</organism>
<dbReference type="SUPFAM" id="SSF54631">
    <property type="entry name" value="CBS-domain pair"/>
    <property type="match status" value="2"/>
</dbReference>
<evidence type="ECO:0000259" key="3">
    <source>
        <dbReference type="PROSITE" id="PS51371"/>
    </source>
</evidence>
<name>A0AAX4KZA2_9CREN</name>
<dbReference type="PROSITE" id="PS51371">
    <property type="entry name" value="CBS"/>
    <property type="match status" value="2"/>
</dbReference>
<feature type="domain" description="CBS" evidence="3">
    <location>
        <begin position="124"/>
        <end position="182"/>
    </location>
</feature>
<evidence type="ECO:0000313" key="4">
    <source>
        <dbReference type="EMBL" id="WWQ60121.1"/>
    </source>
</evidence>
<dbReference type="EMBL" id="CP146016">
    <property type="protein sequence ID" value="WWQ60121.1"/>
    <property type="molecule type" value="Genomic_DNA"/>
</dbReference>